<feature type="region of interest" description="Disordered" evidence="2">
    <location>
        <begin position="296"/>
        <end position="341"/>
    </location>
</feature>
<evidence type="ECO:0000256" key="1">
    <source>
        <dbReference type="PROSITE-ProRule" id="PRU00047"/>
    </source>
</evidence>
<dbReference type="PROSITE" id="PS50158">
    <property type="entry name" value="ZF_CCHC"/>
    <property type="match status" value="2"/>
</dbReference>
<feature type="region of interest" description="Disordered" evidence="2">
    <location>
        <begin position="419"/>
        <end position="453"/>
    </location>
</feature>
<feature type="domain" description="CCHC-type" evidence="3">
    <location>
        <begin position="127"/>
        <end position="141"/>
    </location>
</feature>
<dbReference type="Proteomes" id="UP000623129">
    <property type="component" value="Unassembled WGS sequence"/>
</dbReference>
<evidence type="ECO:0000313" key="5">
    <source>
        <dbReference type="Proteomes" id="UP000623129"/>
    </source>
</evidence>
<evidence type="ECO:0000259" key="3">
    <source>
        <dbReference type="PROSITE" id="PS50158"/>
    </source>
</evidence>
<keyword evidence="5" id="KW-1185">Reference proteome</keyword>
<dbReference type="InterPro" id="IPR036875">
    <property type="entry name" value="Znf_CCHC_sf"/>
</dbReference>
<protein>
    <recommendedName>
        <fullName evidence="3">CCHC-type domain-containing protein</fullName>
    </recommendedName>
</protein>
<feature type="compositionally biased region" description="Polar residues" evidence="2">
    <location>
        <begin position="481"/>
        <end position="492"/>
    </location>
</feature>
<keyword evidence="1" id="KW-0862">Zinc</keyword>
<proteinExistence type="predicted"/>
<organism evidence="4 5">
    <name type="scientific">Carex littledalei</name>
    <dbReference type="NCBI Taxonomy" id="544730"/>
    <lineage>
        <taxon>Eukaryota</taxon>
        <taxon>Viridiplantae</taxon>
        <taxon>Streptophyta</taxon>
        <taxon>Embryophyta</taxon>
        <taxon>Tracheophyta</taxon>
        <taxon>Spermatophyta</taxon>
        <taxon>Magnoliopsida</taxon>
        <taxon>Liliopsida</taxon>
        <taxon>Poales</taxon>
        <taxon>Cyperaceae</taxon>
        <taxon>Cyperoideae</taxon>
        <taxon>Cariceae</taxon>
        <taxon>Carex</taxon>
        <taxon>Carex subgen. Euthyceras</taxon>
    </lineage>
</organism>
<comment type="caution">
    <text evidence="4">The sequence shown here is derived from an EMBL/GenBank/DDBJ whole genome shotgun (WGS) entry which is preliminary data.</text>
</comment>
<name>A0A833QTE6_9POAL</name>
<evidence type="ECO:0000313" key="4">
    <source>
        <dbReference type="EMBL" id="KAF3327676.1"/>
    </source>
</evidence>
<evidence type="ECO:0000256" key="2">
    <source>
        <dbReference type="SAM" id="MobiDB-lite"/>
    </source>
</evidence>
<dbReference type="EMBL" id="SWLB01000017">
    <property type="protein sequence ID" value="KAF3327676.1"/>
    <property type="molecule type" value="Genomic_DNA"/>
</dbReference>
<feature type="region of interest" description="Disordered" evidence="2">
    <location>
        <begin position="181"/>
        <end position="204"/>
    </location>
</feature>
<feature type="compositionally biased region" description="Low complexity" evidence="2">
    <location>
        <begin position="49"/>
        <end position="71"/>
    </location>
</feature>
<reference evidence="4" key="1">
    <citation type="submission" date="2020-01" db="EMBL/GenBank/DDBJ databases">
        <title>Genome sequence of Kobresia littledalei, the first chromosome-level genome in the family Cyperaceae.</title>
        <authorList>
            <person name="Qu G."/>
        </authorList>
    </citation>
    <scope>NUCLEOTIDE SEQUENCE</scope>
    <source>
        <strain evidence="4">C.B.Clarke</strain>
        <tissue evidence="4">Leaf</tissue>
    </source>
</reference>
<feature type="region of interest" description="Disordered" evidence="2">
    <location>
        <begin position="1"/>
        <end position="81"/>
    </location>
</feature>
<dbReference type="OrthoDB" id="6931295at2759"/>
<gene>
    <name evidence="4" type="ORF">FCM35_KLT07794</name>
</gene>
<keyword evidence="1" id="KW-0479">Metal-binding</keyword>
<feature type="region of interest" description="Disordered" evidence="2">
    <location>
        <begin position="473"/>
        <end position="492"/>
    </location>
</feature>
<feature type="compositionally biased region" description="Polar residues" evidence="2">
    <location>
        <begin position="39"/>
        <end position="48"/>
    </location>
</feature>
<dbReference type="Gene3D" id="4.10.60.10">
    <property type="entry name" value="Zinc finger, CCHC-type"/>
    <property type="match status" value="1"/>
</dbReference>
<dbReference type="AlphaFoldDB" id="A0A833QTE6"/>
<keyword evidence="1" id="KW-0863">Zinc-finger</keyword>
<sequence length="553" mass="60475">MAGDGEWHEVKRRRRYPDNWRTPTDDRNTKVRPYKPFQATRSYAQVVQSSPASSRGSASSNSAASSPINSRPVSPASSTSPRYFYSPHSPTKLCFPPLPTYPEWWGRCFNCCRLGHTSSNCRNPKCCGKCWAPGHTARHCPITDLNPAAPFFPKPHQTQPQHTVPLFDDLLKGAIYETSDFPSIPPKLTRPSPPPPSNPQSPEAYLETLPARHDDSELIACSRRVLRELCNGVNPNNIPPEVLAVLTGDRNMAELSLATLRDLMQATEDREEEVRVAQAPPVMSQEMQLPLVATPKATPPNDRRSDPLHNMAYPPSTDHRTDPPTMAQGSRATKDKGIEGNPAPLSVQVEYMKEMHLLLTQESHSKFDEEANRCNLVYVEANQSEGHAWPGKAKPSTSYSAAGHFRRGAWVNQWVRPKKPPQEITHPPLPKSATPVAGPTSTSLVPPASAAPTHLQLGSTTIVARGSDTVESLPDAAAGHQSPTSPIKGLNQPTTSLAEISFSPSGHLEVQIQQSHGEQIAALCGVSTEDVFQALAADNADRQPRPDNSDLRP</sequence>
<dbReference type="SUPFAM" id="SSF57756">
    <property type="entry name" value="Retrovirus zinc finger-like domains"/>
    <property type="match status" value="1"/>
</dbReference>
<dbReference type="GO" id="GO:0003676">
    <property type="term" value="F:nucleic acid binding"/>
    <property type="evidence" value="ECO:0007669"/>
    <property type="project" value="InterPro"/>
</dbReference>
<dbReference type="InterPro" id="IPR001878">
    <property type="entry name" value="Znf_CCHC"/>
</dbReference>
<accession>A0A833QTE6</accession>
<dbReference type="GO" id="GO:0008270">
    <property type="term" value="F:zinc ion binding"/>
    <property type="evidence" value="ECO:0007669"/>
    <property type="project" value="UniProtKB-KW"/>
</dbReference>
<dbReference type="SMART" id="SM00343">
    <property type="entry name" value="ZnF_C2HC"/>
    <property type="match status" value="2"/>
</dbReference>
<feature type="domain" description="CCHC-type" evidence="3">
    <location>
        <begin position="107"/>
        <end position="123"/>
    </location>
</feature>